<evidence type="ECO:0000313" key="2">
    <source>
        <dbReference type="EMBL" id="GIQ91781.1"/>
    </source>
</evidence>
<feature type="compositionally biased region" description="Basic and acidic residues" evidence="1">
    <location>
        <begin position="93"/>
        <end position="111"/>
    </location>
</feature>
<organism evidence="2 3">
    <name type="scientific">Kipferlia bialata</name>
    <dbReference type="NCBI Taxonomy" id="797122"/>
    <lineage>
        <taxon>Eukaryota</taxon>
        <taxon>Metamonada</taxon>
        <taxon>Carpediemonas-like organisms</taxon>
        <taxon>Kipferlia</taxon>
    </lineage>
</organism>
<feature type="compositionally biased region" description="Basic and acidic residues" evidence="1">
    <location>
        <begin position="71"/>
        <end position="83"/>
    </location>
</feature>
<comment type="caution">
    <text evidence="2">The sequence shown here is derived from an EMBL/GenBank/DDBJ whole genome shotgun (WGS) entry which is preliminary data.</text>
</comment>
<accession>A0A9K3GRG0</accession>
<sequence length="139" mass="15601">LSVISEVSSLTVDECLSVCDALTDQLQDVAMNLAPVFEPFPVLHVCTSLIDGLLQKVVRVMTQDLTIGRDVRAQSEQSERDTSLDGVSSPERAAIEREREKEREREREKETQGAVNDILSIVTFSQSYESNLFYLGMIY</sequence>
<dbReference type="AlphaFoldDB" id="A0A9K3GRG0"/>
<protein>
    <submittedName>
        <fullName evidence="2">Uncharacterized protein</fullName>
    </submittedName>
</protein>
<reference evidence="2 3" key="1">
    <citation type="journal article" date="2018" name="PLoS ONE">
        <title>The draft genome of Kipferlia bialata reveals reductive genome evolution in fornicate parasites.</title>
        <authorList>
            <person name="Tanifuji G."/>
            <person name="Takabayashi S."/>
            <person name="Kume K."/>
            <person name="Takagi M."/>
            <person name="Nakayama T."/>
            <person name="Kamikawa R."/>
            <person name="Inagaki Y."/>
            <person name="Hashimoto T."/>
        </authorList>
    </citation>
    <scope>NUCLEOTIDE SEQUENCE [LARGE SCALE GENOMIC DNA]</scope>
    <source>
        <strain evidence="2">NY0173</strain>
    </source>
</reference>
<name>A0A9K3GRG0_9EUKA</name>
<proteinExistence type="predicted"/>
<feature type="region of interest" description="Disordered" evidence="1">
    <location>
        <begin position="71"/>
        <end position="112"/>
    </location>
</feature>
<evidence type="ECO:0000256" key="1">
    <source>
        <dbReference type="SAM" id="MobiDB-lite"/>
    </source>
</evidence>
<dbReference type="EMBL" id="BDIP01008317">
    <property type="protein sequence ID" value="GIQ91781.1"/>
    <property type="molecule type" value="Genomic_DNA"/>
</dbReference>
<feature type="non-terminal residue" evidence="2">
    <location>
        <position position="1"/>
    </location>
</feature>
<feature type="non-terminal residue" evidence="2">
    <location>
        <position position="139"/>
    </location>
</feature>
<keyword evidence="3" id="KW-1185">Reference proteome</keyword>
<dbReference type="Proteomes" id="UP000265618">
    <property type="component" value="Unassembled WGS sequence"/>
</dbReference>
<evidence type="ECO:0000313" key="3">
    <source>
        <dbReference type="Proteomes" id="UP000265618"/>
    </source>
</evidence>
<gene>
    <name evidence="2" type="ORF">KIPB_015179</name>
</gene>